<protein>
    <submittedName>
        <fullName evidence="3">Uncharacterized protein</fullName>
    </submittedName>
</protein>
<evidence type="ECO:0000313" key="3">
    <source>
        <dbReference type="EMBL" id="SBS72235.1"/>
    </source>
</evidence>
<dbReference type="AlphaFoldDB" id="A0A1Y5P0T1"/>
<dbReference type="InterPro" id="IPR006938">
    <property type="entry name" value="DUF624"/>
</dbReference>
<name>A0A1Y5P0T1_9MICO</name>
<proteinExistence type="predicted"/>
<keyword evidence="2" id="KW-1133">Transmembrane helix</keyword>
<organism evidence="3">
    <name type="scientific">uncultured Microbacterium sp</name>
    <dbReference type="NCBI Taxonomy" id="191216"/>
    <lineage>
        <taxon>Bacteria</taxon>
        <taxon>Bacillati</taxon>
        <taxon>Actinomycetota</taxon>
        <taxon>Actinomycetes</taxon>
        <taxon>Micrococcales</taxon>
        <taxon>Microbacteriaceae</taxon>
        <taxon>Microbacterium</taxon>
        <taxon>environmental samples</taxon>
    </lineage>
</organism>
<feature type="transmembrane region" description="Helical" evidence="2">
    <location>
        <begin position="175"/>
        <end position="193"/>
    </location>
</feature>
<sequence length="220" mass="22597">MSTMTTSRRAQSAAVRADRSGSGPTLAERPPARFPGASAAFALFGEVLQVGLLITLVSLPVVTLPAALAAGIRHLRRFVAAEASPISAFWADVRRALVPGSLVGLVATVLALVLLLDIDLARSGLLPGGAVVEVVGWIGLAVVSVVVLAAAGAWTPERGWRAALRAVPGHLRADIAGAGYLVAAAGFVVILTWMLPPLVIGGLGCAALAVISVPTRRRRR</sequence>
<feature type="transmembrane region" description="Helical" evidence="2">
    <location>
        <begin position="96"/>
        <end position="115"/>
    </location>
</feature>
<feature type="transmembrane region" description="Helical" evidence="2">
    <location>
        <begin position="199"/>
        <end position="215"/>
    </location>
</feature>
<accession>A0A1Y5P0T1</accession>
<reference evidence="3" key="1">
    <citation type="submission" date="2016-03" db="EMBL/GenBank/DDBJ databases">
        <authorList>
            <person name="Ploux O."/>
        </authorList>
    </citation>
    <scope>NUCLEOTIDE SEQUENCE</scope>
    <source>
        <strain evidence="3">UC1</strain>
    </source>
</reference>
<gene>
    <name evidence="3" type="ORF">MIPYR_20490</name>
</gene>
<keyword evidence="2" id="KW-0812">Transmembrane</keyword>
<dbReference type="EMBL" id="FLQR01000006">
    <property type="protein sequence ID" value="SBS72235.1"/>
    <property type="molecule type" value="Genomic_DNA"/>
</dbReference>
<dbReference type="Pfam" id="PF04854">
    <property type="entry name" value="DUF624"/>
    <property type="match status" value="1"/>
</dbReference>
<feature type="transmembrane region" description="Helical" evidence="2">
    <location>
        <begin position="50"/>
        <end position="75"/>
    </location>
</feature>
<evidence type="ECO:0000256" key="2">
    <source>
        <dbReference type="SAM" id="Phobius"/>
    </source>
</evidence>
<feature type="transmembrane region" description="Helical" evidence="2">
    <location>
        <begin position="135"/>
        <end position="154"/>
    </location>
</feature>
<feature type="compositionally biased region" description="Polar residues" evidence="1">
    <location>
        <begin position="1"/>
        <end position="10"/>
    </location>
</feature>
<evidence type="ECO:0000256" key="1">
    <source>
        <dbReference type="SAM" id="MobiDB-lite"/>
    </source>
</evidence>
<feature type="region of interest" description="Disordered" evidence="1">
    <location>
        <begin position="1"/>
        <end position="30"/>
    </location>
</feature>
<keyword evidence="2" id="KW-0472">Membrane</keyword>